<evidence type="ECO:0000313" key="2">
    <source>
        <dbReference type="EMBL" id="SHF82618.1"/>
    </source>
</evidence>
<dbReference type="OrthoDB" id="9796171at2"/>
<dbReference type="GO" id="GO:0016747">
    <property type="term" value="F:acyltransferase activity, transferring groups other than amino-acyl groups"/>
    <property type="evidence" value="ECO:0007669"/>
    <property type="project" value="InterPro"/>
</dbReference>
<evidence type="ECO:0000259" key="1">
    <source>
        <dbReference type="PROSITE" id="PS51186"/>
    </source>
</evidence>
<protein>
    <submittedName>
        <fullName evidence="2">ElaA protein</fullName>
    </submittedName>
</protein>
<dbReference type="EMBL" id="FQUU01000020">
    <property type="protein sequence ID" value="SHF82618.1"/>
    <property type="molecule type" value="Genomic_DNA"/>
</dbReference>
<dbReference type="SUPFAM" id="SSF55729">
    <property type="entry name" value="Acyl-CoA N-acyltransferases (Nat)"/>
    <property type="match status" value="1"/>
</dbReference>
<name>A0A1M5ETP6_9BACT</name>
<dbReference type="AlphaFoldDB" id="A0A1M5ETP6"/>
<organism evidence="2 3">
    <name type="scientific">Flavisolibacter ginsengisoli DSM 18119</name>
    <dbReference type="NCBI Taxonomy" id="1121884"/>
    <lineage>
        <taxon>Bacteria</taxon>
        <taxon>Pseudomonadati</taxon>
        <taxon>Bacteroidota</taxon>
        <taxon>Chitinophagia</taxon>
        <taxon>Chitinophagales</taxon>
        <taxon>Chitinophagaceae</taxon>
        <taxon>Flavisolibacter</taxon>
    </lineage>
</organism>
<dbReference type="Pfam" id="PF13673">
    <property type="entry name" value="Acetyltransf_10"/>
    <property type="match status" value="1"/>
</dbReference>
<dbReference type="Gene3D" id="3.40.630.30">
    <property type="match status" value="1"/>
</dbReference>
<evidence type="ECO:0000313" key="3">
    <source>
        <dbReference type="Proteomes" id="UP000184048"/>
    </source>
</evidence>
<dbReference type="CDD" id="cd04301">
    <property type="entry name" value="NAT_SF"/>
    <property type="match status" value="1"/>
</dbReference>
<dbReference type="Proteomes" id="UP000184048">
    <property type="component" value="Unassembled WGS sequence"/>
</dbReference>
<feature type="domain" description="N-acetyltransferase" evidence="1">
    <location>
        <begin position="8"/>
        <end position="148"/>
    </location>
</feature>
<reference evidence="2 3" key="1">
    <citation type="submission" date="2016-11" db="EMBL/GenBank/DDBJ databases">
        <authorList>
            <person name="Jaros S."/>
            <person name="Januszkiewicz K."/>
            <person name="Wedrychowicz H."/>
        </authorList>
    </citation>
    <scope>NUCLEOTIDE SEQUENCE [LARGE SCALE GENOMIC DNA]</scope>
    <source>
        <strain evidence="2 3">DSM 18119</strain>
    </source>
</reference>
<accession>A0A1M5ETP6</accession>
<keyword evidence="3" id="KW-1185">Reference proteome</keyword>
<dbReference type="InterPro" id="IPR000182">
    <property type="entry name" value="GNAT_dom"/>
</dbReference>
<gene>
    <name evidence="2" type="ORF">SAMN02745131_03615</name>
</gene>
<dbReference type="STRING" id="1121884.SAMN02745131_03615"/>
<sequence>MSTQWVLKTFEALTPFELYAILQLRNEVFVVEQNCVFQDADDKDQASWHLMGMQGDRLVAYTRLVPPGVSYNEPSIGRVVTAPKVRGTGIGKELMQQSINECYRLFGEQPIKIGAQYYLKQFYGSLGFEQVSEIYLEDGIEHIYMVKQ</sequence>
<dbReference type="PROSITE" id="PS51186">
    <property type="entry name" value="GNAT"/>
    <property type="match status" value="1"/>
</dbReference>
<dbReference type="RefSeq" id="WP_072836741.1">
    <property type="nucleotide sequence ID" value="NZ_FQUU01000020.1"/>
</dbReference>
<proteinExistence type="predicted"/>
<dbReference type="InterPro" id="IPR016181">
    <property type="entry name" value="Acyl_CoA_acyltransferase"/>
</dbReference>